<comment type="function">
    <text evidence="8">Mismatch-specific DNA N-glycosylase involved in DNA repair. Has thymine glycosylase activity and is specific for G:T mismatches within methylated and unmethylated CpG sites. Can also remove uracil or 5-fluorouracil in G:U mismatches. Has no lyase activity. Was first identified as methyl-CpG-binding protein.</text>
</comment>
<comment type="caution">
    <text evidence="15">The sequence shown here is derived from an EMBL/GenBank/DDBJ whole genome shotgun (WGS) entry which is preliminary data.</text>
</comment>
<feature type="compositionally biased region" description="Polar residues" evidence="13">
    <location>
        <begin position="382"/>
        <end position="391"/>
    </location>
</feature>
<feature type="compositionally biased region" description="Basic and acidic residues" evidence="13">
    <location>
        <begin position="436"/>
        <end position="454"/>
    </location>
</feature>
<evidence type="ECO:0000256" key="3">
    <source>
        <dbReference type="ARBA" id="ARBA00022763"/>
    </source>
</evidence>
<sequence>MLRTKRQTVLTEKRDEESFMKNNSEGEEENEKEEEEEGGEEAPYPLTDRSENGDLSDRSLTGSSSTHDISRLLPSQPASALWKQKGTDKSSVSPGPVCTPPHPPPPPPPPQSTTCNRYSCSLQHHHHHHQSTNQKHLPSTKSHSSLRMDAAHLKEVAGDGCHSHHSFSRVRNNSTPLNMYPAGCGIQLEASRDVHNPSHNDGDDSCHISKMPPGWIREVRQRRAGKTAGKLDVYITSPQGQKFRSRASLDAFLQKNGDGNLDMNLFEFTASKDNVITIPQIIPTQRKLGRRKKQKETTQDATDILDPPPNKSKRSNEEENVKSSNDTNYTNTNILPEVCRDKTDETVEVCVQAVPSAVVDVLQRSPQRAIGLREKLLRLASPSKQKNTSCAQEDERADSEPSVPTLNVEPPTESEEEEEGEDGRGGGGGEIQIHSEGVDKPNSELETDADGHQDVEEEVLSPDITVSCTPVRDSQNNSKSSTDKRKTSPYFSGKLLKDGKMAIPVLWQFFERYPSAEVTREADWKSMSELMKPLGLYELRAKTLVRFSDEYLTKQWRYPIELHGIGKYGNDSFRIFCVGEWKQIIPRLNPLLPPLVLKRTVCLETPAVHHHNHQRALIMQRREYFRKELREQLKRQMEEKCVALKLQLASRVKEAECVCEVDRLALSSDREQRIQHSKVMTAYRDENKRIAADFDTGRMYTE</sequence>
<feature type="compositionally biased region" description="Polar residues" evidence="13">
    <location>
        <begin position="131"/>
        <end position="145"/>
    </location>
</feature>
<dbReference type="GO" id="GO:0005634">
    <property type="term" value="C:nucleus"/>
    <property type="evidence" value="ECO:0007669"/>
    <property type="project" value="UniProtKB-SubCell"/>
</dbReference>
<dbReference type="InterPro" id="IPR045138">
    <property type="entry name" value="MeCP2/MBD4"/>
</dbReference>
<dbReference type="PANTHER" id="PTHR15074">
    <property type="entry name" value="METHYL-CPG-BINDING PROTEIN"/>
    <property type="match status" value="1"/>
</dbReference>
<keyword evidence="4" id="KW-0378">Hydrolase</keyword>
<dbReference type="Gene3D" id="3.30.890.10">
    <property type="entry name" value="Methyl-cpg-binding Protein 2, Chain A"/>
    <property type="match status" value="1"/>
</dbReference>
<gene>
    <name evidence="15" type="ORF">F2P81_011396</name>
</gene>
<feature type="compositionally biased region" description="Polar residues" evidence="13">
    <location>
        <begin position="112"/>
        <end position="122"/>
    </location>
</feature>
<dbReference type="AlphaFoldDB" id="A0A6A4SYF3"/>
<organism evidence="15 16">
    <name type="scientific">Scophthalmus maximus</name>
    <name type="common">Turbot</name>
    <name type="synonym">Psetta maxima</name>
    <dbReference type="NCBI Taxonomy" id="52904"/>
    <lineage>
        <taxon>Eukaryota</taxon>
        <taxon>Metazoa</taxon>
        <taxon>Chordata</taxon>
        <taxon>Craniata</taxon>
        <taxon>Vertebrata</taxon>
        <taxon>Euteleostomi</taxon>
        <taxon>Actinopterygii</taxon>
        <taxon>Neopterygii</taxon>
        <taxon>Teleostei</taxon>
        <taxon>Neoteleostei</taxon>
        <taxon>Acanthomorphata</taxon>
        <taxon>Carangaria</taxon>
        <taxon>Pleuronectiformes</taxon>
        <taxon>Pleuronectoidei</taxon>
        <taxon>Scophthalmidae</taxon>
        <taxon>Scophthalmus</taxon>
    </lineage>
</organism>
<evidence type="ECO:0000313" key="15">
    <source>
        <dbReference type="EMBL" id="KAF0036084.1"/>
    </source>
</evidence>
<evidence type="ECO:0000256" key="4">
    <source>
        <dbReference type="ARBA" id="ARBA00022801"/>
    </source>
</evidence>
<keyword evidence="3" id="KW-0227">DNA damage</keyword>
<keyword evidence="6" id="KW-0234">DNA repair</keyword>
<evidence type="ECO:0000313" key="16">
    <source>
        <dbReference type="Proteomes" id="UP000438429"/>
    </source>
</evidence>
<accession>A0A6A4SYF3</accession>
<dbReference type="GO" id="GO:0016787">
    <property type="term" value="F:hydrolase activity"/>
    <property type="evidence" value="ECO:0007669"/>
    <property type="project" value="UniProtKB-KW"/>
</dbReference>
<dbReference type="SMART" id="SM00391">
    <property type="entry name" value="MBD"/>
    <property type="match status" value="1"/>
</dbReference>
<evidence type="ECO:0000256" key="8">
    <source>
        <dbReference type="ARBA" id="ARBA00055831"/>
    </source>
</evidence>
<feature type="compositionally biased region" description="Polar residues" evidence="13">
    <location>
        <begin position="58"/>
        <end position="67"/>
    </location>
</feature>
<feature type="compositionally biased region" description="Basic and acidic residues" evidence="13">
    <location>
        <begin position="48"/>
        <end position="57"/>
    </location>
</feature>
<evidence type="ECO:0000256" key="2">
    <source>
        <dbReference type="ARBA" id="ARBA00022553"/>
    </source>
</evidence>
<evidence type="ECO:0000256" key="13">
    <source>
        <dbReference type="SAM" id="MobiDB-lite"/>
    </source>
</evidence>
<dbReference type="EMBL" id="VEVO01000010">
    <property type="protein sequence ID" value="KAF0036084.1"/>
    <property type="molecule type" value="Genomic_DNA"/>
</dbReference>
<dbReference type="GO" id="GO:0006281">
    <property type="term" value="P:DNA repair"/>
    <property type="evidence" value="ECO:0007669"/>
    <property type="project" value="UniProtKB-KW"/>
</dbReference>
<dbReference type="InterPro" id="IPR016177">
    <property type="entry name" value="DNA-bd_dom_sf"/>
</dbReference>
<dbReference type="Proteomes" id="UP000438429">
    <property type="component" value="Unassembled WGS sequence"/>
</dbReference>
<dbReference type="PANTHER" id="PTHR15074:SF7">
    <property type="entry name" value="METHYL-CPG-BINDING DOMAIN PROTEIN 4"/>
    <property type="match status" value="1"/>
</dbReference>
<comment type="subunit">
    <text evidence="9">Interacts with MLH1.</text>
</comment>
<dbReference type="InterPro" id="IPR011257">
    <property type="entry name" value="DNA_glycosylase"/>
</dbReference>
<name>A0A6A4SYF3_SCOMX</name>
<dbReference type="PROSITE" id="PS50982">
    <property type="entry name" value="MBD"/>
    <property type="match status" value="1"/>
</dbReference>
<feature type="compositionally biased region" description="Polar residues" evidence="13">
    <location>
        <begin position="464"/>
        <end position="480"/>
    </location>
</feature>
<evidence type="ECO:0000256" key="9">
    <source>
        <dbReference type="ARBA" id="ARBA00062707"/>
    </source>
</evidence>
<feature type="compositionally biased region" description="Acidic residues" evidence="13">
    <location>
        <begin position="25"/>
        <end position="40"/>
    </location>
</feature>
<dbReference type="SUPFAM" id="SSF54171">
    <property type="entry name" value="DNA-binding domain"/>
    <property type="match status" value="1"/>
</dbReference>
<proteinExistence type="predicted"/>
<feature type="region of interest" description="Disordered" evidence="13">
    <location>
        <begin position="1"/>
        <end position="145"/>
    </location>
</feature>
<comment type="subcellular location">
    <subcellularLocation>
        <location evidence="1">Nucleus</location>
    </subcellularLocation>
</comment>
<evidence type="ECO:0000256" key="10">
    <source>
        <dbReference type="ARBA" id="ARBA00069821"/>
    </source>
</evidence>
<feature type="compositionally biased region" description="Acidic residues" evidence="13">
    <location>
        <begin position="412"/>
        <end position="421"/>
    </location>
</feature>
<keyword evidence="5" id="KW-0238">DNA-binding</keyword>
<feature type="compositionally biased region" description="Pro residues" evidence="13">
    <location>
        <begin position="97"/>
        <end position="111"/>
    </location>
</feature>
<protein>
    <recommendedName>
        <fullName evidence="10">Methyl-CpG-binding domain protein 4</fullName>
    </recommendedName>
    <alternativeName>
        <fullName evidence="11">Methyl-CpG-binding protein MBD4</fullName>
    </alternativeName>
    <alternativeName>
        <fullName evidence="12">Mismatch-specific DNA N-glycosylase</fullName>
    </alternativeName>
</protein>
<feature type="region of interest" description="Disordered" evidence="13">
    <location>
        <begin position="286"/>
        <end position="332"/>
    </location>
</feature>
<dbReference type="CDD" id="cd01396">
    <property type="entry name" value="MeCP2_MBD"/>
    <property type="match status" value="1"/>
</dbReference>
<feature type="compositionally biased region" description="Polar residues" evidence="13">
    <location>
        <begin position="322"/>
        <end position="332"/>
    </location>
</feature>
<evidence type="ECO:0000256" key="6">
    <source>
        <dbReference type="ARBA" id="ARBA00023204"/>
    </source>
</evidence>
<feature type="region of interest" description="Disordered" evidence="13">
    <location>
        <begin position="381"/>
        <end position="489"/>
    </location>
</feature>
<keyword evidence="7" id="KW-0539">Nucleus</keyword>
<evidence type="ECO:0000256" key="7">
    <source>
        <dbReference type="ARBA" id="ARBA00023242"/>
    </source>
</evidence>
<feature type="domain" description="MBD" evidence="14">
    <location>
        <begin position="201"/>
        <end position="273"/>
    </location>
</feature>
<dbReference type="Pfam" id="PF01429">
    <property type="entry name" value="MBD"/>
    <property type="match status" value="1"/>
</dbReference>
<dbReference type="Gene3D" id="1.10.340.30">
    <property type="entry name" value="Hypothetical protein, domain 2"/>
    <property type="match status" value="1"/>
</dbReference>
<dbReference type="InterPro" id="IPR001739">
    <property type="entry name" value="Methyl_CpG_DNA-bd"/>
</dbReference>
<evidence type="ECO:0000256" key="1">
    <source>
        <dbReference type="ARBA" id="ARBA00004123"/>
    </source>
</evidence>
<dbReference type="SUPFAM" id="SSF48150">
    <property type="entry name" value="DNA-glycosylase"/>
    <property type="match status" value="1"/>
</dbReference>
<dbReference type="FunFam" id="1.10.340.30:FF:000051">
    <property type="entry name" value="Methyl-CpG-binding domain protein 4"/>
    <property type="match status" value="1"/>
</dbReference>
<evidence type="ECO:0000259" key="14">
    <source>
        <dbReference type="PROSITE" id="PS50982"/>
    </source>
</evidence>
<keyword evidence="2" id="KW-0597">Phosphoprotein</keyword>
<evidence type="ECO:0000256" key="11">
    <source>
        <dbReference type="ARBA" id="ARBA00076709"/>
    </source>
</evidence>
<evidence type="ECO:0000256" key="12">
    <source>
        <dbReference type="ARBA" id="ARBA00083330"/>
    </source>
</evidence>
<dbReference type="GO" id="GO:0003677">
    <property type="term" value="F:DNA binding"/>
    <property type="evidence" value="ECO:0007669"/>
    <property type="project" value="UniProtKB-KW"/>
</dbReference>
<reference evidence="15 16" key="1">
    <citation type="submission" date="2019-06" db="EMBL/GenBank/DDBJ databases">
        <title>Draft genomes of female and male turbot (Scophthalmus maximus).</title>
        <authorList>
            <person name="Xu H."/>
            <person name="Xu X.-W."/>
            <person name="Shao C."/>
            <person name="Chen S."/>
        </authorList>
    </citation>
    <scope>NUCLEOTIDE SEQUENCE [LARGE SCALE GENOMIC DNA]</scope>
    <source>
        <strain evidence="15">Ysfricsl-2016a</strain>
        <tissue evidence="15">Blood</tissue>
    </source>
</reference>
<evidence type="ECO:0000256" key="5">
    <source>
        <dbReference type="ARBA" id="ARBA00023125"/>
    </source>
</evidence>